<reference evidence="1 2" key="1">
    <citation type="submission" date="2024-01" db="EMBL/GenBank/DDBJ databases">
        <title>Genome assemblies of Stephania.</title>
        <authorList>
            <person name="Yang L."/>
        </authorList>
    </citation>
    <scope>NUCLEOTIDE SEQUENCE [LARGE SCALE GENOMIC DNA]</scope>
    <source>
        <strain evidence="1">YNDBR</strain>
        <tissue evidence="1">Leaf</tissue>
    </source>
</reference>
<accession>A0AAP0HAE5</accession>
<organism evidence="1 2">
    <name type="scientific">Stephania yunnanensis</name>
    <dbReference type="NCBI Taxonomy" id="152371"/>
    <lineage>
        <taxon>Eukaryota</taxon>
        <taxon>Viridiplantae</taxon>
        <taxon>Streptophyta</taxon>
        <taxon>Embryophyta</taxon>
        <taxon>Tracheophyta</taxon>
        <taxon>Spermatophyta</taxon>
        <taxon>Magnoliopsida</taxon>
        <taxon>Ranunculales</taxon>
        <taxon>Menispermaceae</taxon>
        <taxon>Menispermoideae</taxon>
        <taxon>Cissampelideae</taxon>
        <taxon>Stephania</taxon>
    </lineage>
</organism>
<evidence type="ECO:0000313" key="2">
    <source>
        <dbReference type="Proteomes" id="UP001420932"/>
    </source>
</evidence>
<dbReference type="Proteomes" id="UP001420932">
    <property type="component" value="Unassembled WGS sequence"/>
</dbReference>
<proteinExistence type="predicted"/>
<comment type="caution">
    <text evidence="1">The sequence shown here is derived from an EMBL/GenBank/DDBJ whole genome shotgun (WGS) entry which is preliminary data.</text>
</comment>
<evidence type="ECO:0000313" key="1">
    <source>
        <dbReference type="EMBL" id="KAK9081013.1"/>
    </source>
</evidence>
<dbReference type="AlphaFoldDB" id="A0AAP0HAE5"/>
<keyword evidence="2" id="KW-1185">Reference proteome</keyword>
<name>A0AAP0HAE5_9MAGN</name>
<dbReference type="EMBL" id="JBBNAF010000058">
    <property type="protein sequence ID" value="KAK9081013.1"/>
    <property type="molecule type" value="Genomic_DNA"/>
</dbReference>
<gene>
    <name evidence="1" type="ORF">Syun_030693</name>
</gene>
<protein>
    <submittedName>
        <fullName evidence="1">Uncharacterized protein</fullName>
    </submittedName>
</protein>
<sequence length="142" mass="16439">MERSMFLVHYGKIKQCTRIEEDLLSLIDEEESNALFEADHDEGRDTSMMERARCVFDPQESVSDPKSVDRLSFTLKVLAPQQHDMSKLSWVAGKPSNIQILVDSEGSEYRWLAFSCWMMHTRVSYAHATNERNVEACLRMFA</sequence>